<dbReference type="Proteomes" id="UP001499895">
    <property type="component" value="Unassembled WGS sequence"/>
</dbReference>
<feature type="region of interest" description="Disordered" evidence="1">
    <location>
        <begin position="33"/>
        <end position="65"/>
    </location>
</feature>
<accession>A0ABN0ZII2</accession>
<proteinExistence type="predicted"/>
<gene>
    <name evidence="3" type="ORF">GCM10009544_09540</name>
</gene>
<evidence type="ECO:0000313" key="4">
    <source>
        <dbReference type="Proteomes" id="UP001499895"/>
    </source>
</evidence>
<comment type="caution">
    <text evidence="3">The sequence shown here is derived from an EMBL/GenBank/DDBJ whole genome shotgun (WGS) entry which is preliminary data.</text>
</comment>
<feature type="signal peptide" evidence="2">
    <location>
        <begin position="1"/>
        <end position="28"/>
    </location>
</feature>
<name>A0ABN0ZII2_9ACTN</name>
<reference evidence="3 4" key="1">
    <citation type="journal article" date="2019" name="Int. J. Syst. Evol. Microbiol.">
        <title>The Global Catalogue of Microorganisms (GCM) 10K type strain sequencing project: providing services to taxonomists for standard genome sequencing and annotation.</title>
        <authorList>
            <consortium name="The Broad Institute Genomics Platform"/>
            <consortium name="The Broad Institute Genome Sequencing Center for Infectious Disease"/>
            <person name="Wu L."/>
            <person name="Ma J."/>
        </authorList>
    </citation>
    <scope>NUCLEOTIDE SEQUENCE [LARGE SCALE GENOMIC DNA]</scope>
    <source>
        <strain evidence="3 4">JCM 10649</strain>
    </source>
</reference>
<evidence type="ECO:0000256" key="2">
    <source>
        <dbReference type="SAM" id="SignalP"/>
    </source>
</evidence>
<keyword evidence="2" id="KW-0732">Signal</keyword>
<evidence type="ECO:0000313" key="3">
    <source>
        <dbReference type="EMBL" id="GAA0448827.1"/>
    </source>
</evidence>
<dbReference type="EMBL" id="BAAAHB010000005">
    <property type="protein sequence ID" value="GAA0448827.1"/>
    <property type="molecule type" value="Genomic_DNA"/>
</dbReference>
<evidence type="ECO:0008006" key="5">
    <source>
        <dbReference type="Google" id="ProtNLM"/>
    </source>
</evidence>
<sequence>MNGETVLKTKKWIRTAAVAALVVSAATACGSDEQKVKGTPVASPKASPDAKVAPLRPAPGDKAPPLEQIKYGLEGRVIAMAGMVAKPTTSTCDTGEVTDQPQKFTCTVTYMGTEVPFSVETKGGFILMQYTATPTKGGVISREGVHAQAWKNYGVYGGKAARSLRCDEIPEVRLVPVDKPSGYKCYVGEGGLKGDYDVIVGSNGMRFH</sequence>
<organism evidence="3 4">
    <name type="scientific">Streptomyces stramineus</name>
    <dbReference type="NCBI Taxonomy" id="173861"/>
    <lineage>
        <taxon>Bacteria</taxon>
        <taxon>Bacillati</taxon>
        <taxon>Actinomycetota</taxon>
        <taxon>Actinomycetes</taxon>
        <taxon>Kitasatosporales</taxon>
        <taxon>Streptomycetaceae</taxon>
        <taxon>Streptomyces</taxon>
    </lineage>
</organism>
<keyword evidence="4" id="KW-1185">Reference proteome</keyword>
<protein>
    <recommendedName>
        <fullName evidence="5">Lipoprotein</fullName>
    </recommendedName>
</protein>
<feature type="chain" id="PRO_5046688203" description="Lipoprotein" evidence="2">
    <location>
        <begin position="29"/>
        <end position="208"/>
    </location>
</feature>
<evidence type="ECO:0000256" key="1">
    <source>
        <dbReference type="SAM" id="MobiDB-lite"/>
    </source>
</evidence>